<evidence type="ECO:0000256" key="6">
    <source>
        <dbReference type="ARBA" id="ARBA00022833"/>
    </source>
</evidence>
<evidence type="ECO:0000256" key="8">
    <source>
        <dbReference type="ARBA" id="ARBA00023125"/>
    </source>
</evidence>
<feature type="domain" description="C2H2-type" evidence="13">
    <location>
        <begin position="688"/>
        <end position="715"/>
    </location>
</feature>
<dbReference type="Pfam" id="PF14973">
    <property type="entry name" value="TINF2_N"/>
    <property type="match status" value="2"/>
</dbReference>
<feature type="domain" description="C2H2-type" evidence="13">
    <location>
        <begin position="548"/>
        <end position="575"/>
    </location>
</feature>
<protein>
    <recommendedName>
        <fullName evidence="13">C2H2-type domain-containing protein</fullName>
    </recommendedName>
</protein>
<dbReference type="Gene3D" id="3.30.160.60">
    <property type="entry name" value="Classic Zinc Finger"/>
    <property type="match status" value="10"/>
</dbReference>
<comment type="similarity">
    <text evidence="2">Belongs to the krueppel C2H2-type zinc-finger protein family.</text>
</comment>
<evidence type="ECO:0000256" key="7">
    <source>
        <dbReference type="ARBA" id="ARBA00023015"/>
    </source>
</evidence>
<evidence type="ECO:0000256" key="11">
    <source>
        <dbReference type="PROSITE-ProRule" id="PRU00042"/>
    </source>
</evidence>
<keyword evidence="3" id="KW-0479">Metal-binding</keyword>
<keyword evidence="5 11" id="KW-0863">Zinc-finger</keyword>
<dbReference type="SMART" id="SM00355">
    <property type="entry name" value="ZnF_C2H2"/>
    <property type="match status" value="11"/>
</dbReference>
<dbReference type="AlphaFoldDB" id="A0A9D3TC57"/>
<feature type="domain" description="C2H2-type" evidence="13">
    <location>
        <begin position="660"/>
        <end position="687"/>
    </location>
</feature>
<keyword evidence="7" id="KW-0805">Transcription regulation</keyword>
<evidence type="ECO:0000256" key="1">
    <source>
        <dbReference type="ARBA" id="ARBA00004123"/>
    </source>
</evidence>
<organism evidence="14 15">
    <name type="scientific">Megalops atlanticus</name>
    <name type="common">Tarpon</name>
    <name type="synonym">Clupea gigantea</name>
    <dbReference type="NCBI Taxonomy" id="7932"/>
    <lineage>
        <taxon>Eukaryota</taxon>
        <taxon>Metazoa</taxon>
        <taxon>Chordata</taxon>
        <taxon>Craniata</taxon>
        <taxon>Vertebrata</taxon>
        <taxon>Euteleostomi</taxon>
        <taxon>Actinopterygii</taxon>
        <taxon>Neopterygii</taxon>
        <taxon>Teleostei</taxon>
        <taxon>Elopiformes</taxon>
        <taxon>Megalopidae</taxon>
        <taxon>Megalops</taxon>
    </lineage>
</organism>
<dbReference type="InterPro" id="IPR036236">
    <property type="entry name" value="Znf_C2H2_sf"/>
</dbReference>
<evidence type="ECO:0000256" key="5">
    <source>
        <dbReference type="ARBA" id="ARBA00022771"/>
    </source>
</evidence>
<accession>A0A9D3TC57</accession>
<evidence type="ECO:0000256" key="4">
    <source>
        <dbReference type="ARBA" id="ARBA00022737"/>
    </source>
</evidence>
<dbReference type="PROSITE" id="PS50157">
    <property type="entry name" value="ZINC_FINGER_C2H2_2"/>
    <property type="match status" value="10"/>
</dbReference>
<sequence>MDPSLPLSSLHLLVPPLRLFTAAMWQVVQQRDIMHYGKLEEFVTLVTEAVPELLSYRQRRHLILALQVRSSDVKVEVSEADFVELVQTLLKDPAEREHFLQLGPSYDSALQMLVWEFLSRLEQLLPVPDLKQILSWLGAAPSVLEECVQSVSDPQQLKTLLQHHRCLGHLDRNAALPSMDACTLSSLPPPHFIKMVDSVEQIQPKSQSDSLLDSKNFLNPGSLGEELKTESVMDSRDHTGVELRSGLNMSREEIDILSNIKEEEEEGGESQSEEMEKEDGVNDEEDKGLWREGQKERDELRDETDQTTQTDKEVKSEGKPDCRQEEGEGLSLRVTSCLLKQPRVLIHRLDITEMSVPVSSPPHIMANNGDQGARSPWRRDDLSPVMEDRSLGHQGQVMTQRKKMIYSLKTQPPDSSETEICAEPPIGCYVTSTRKGNTGQTAEVASQVFACSQCPFTHMEEVNLHQHIEKVHPEEYSRILGSGGNGAENPLPPSSTPQIPTPPKTLPTLTQSHTGNPGAHTCPQCGKSFRCASALTTHQRTHTGERPFHCSQCGKNFRSLSALTRHHRTHTGERPYHCFQCGKSFNQSTTLTQHQLTHTGEQPYHCSQCEKSFRSASHLSKHRRIHTGERPYHCSQCGKSFSQSTTLTQHKQTHTGEHPYHCSQCGKSFRRHGTLTEHQRTHTGERPFHCSQCGKNFRSASHLNKHWRIHTGERPYHCSQCGKSFSQSTTLTQHQRTHTGERPYHCSQCGKSFSQSTTLIQHQRTHTGERPYHCSQCGKSFIRLSALTEHQQTHTVAISPLTV</sequence>
<evidence type="ECO:0000256" key="10">
    <source>
        <dbReference type="ARBA" id="ARBA00023242"/>
    </source>
</evidence>
<feature type="compositionally biased region" description="Acidic residues" evidence="12">
    <location>
        <begin position="262"/>
        <end position="286"/>
    </location>
</feature>
<dbReference type="GO" id="GO:0031519">
    <property type="term" value="C:PcG protein complex"/>
    <property type="evidence" value="ECO:0007669"/>
    <property type="project" value="TreeGrafter"/>
</dbReference>
<keyword evidence="15" id="KW-1185">Reference proteome</keyword>
<dbReference type="OrthoDB" id="8630754at2759"/>
<evidence type="ECO:0000256" key="3">
    <source>
        <dbReference type="ARBA" id="ARBA00022723"/>
    </source>
</evidence>
<keyword evidence="9" id="KW-0804">Transcription</keyword>
<dbReference type="FunFam" id="3.30.160.60:FF:000495">
    <property type="entry name" value="zinc finger protein 668"/>
    <property type="match status" value="2"/>
</dbReference>
<evidence type="ECO:0000256" key="9">
    <source>
        <dbReference type="ARBA" id="ARBA00023163"/>
    </source>
</evidence>
<feature type="compositionally biased region" description="Pro residues" evidence="12">
    <location>
        <begin position="490"/>
        <end position="505"/>
    </location>
</feature>
<feature type="compositionally biased region" description="Basic and acidic residues" evidence="12">
    <location>
        <begin position="225"/>
        <end position="241"/>
    </location>
</feature>
<feature type="domain" description="C2H2-type" evidence="13">
    <location>
        <begin position="744"/>
        <end position="771"/>
    </location>
</feature>
<dbReference type="PANTHER" id="PTHR14003">
    <property type="entry name" value="TRANSCRIPTIONAL REPRESSOR PROTEIN YY"/>
    <property type="match status" value="1"/>
</dbReference>
<comment type="subcellular location">
    <subcellularLocation>
        <location evidence="1">Nucleus</location>
    </subcellularLocation>
</comment>
<feature type="domain" description="C2H2-type" evidence="13">
    <location>
        <begin position="520"/>
        <end position="547"/>
    </location>
</feature>
<evidence type="ECO:0000313" key="14">
    <source>
        <dbReference type="EMBL" id="KAG7487268.1"/>
    </source>
</evidence>
<feature type="region of interest" description="Disordered" evidence="12">
    <location>
        <begin position="222"/>
        <end position="327"/>
    </location>
</feature>
<dbReference type="GO" id="GO:0005667">
    <property type="term" value="C:transcription regulator complex"/>
    <property type="evidence" value="ECO:0007669"/>
    <property type="project" value="TreeGrafter"/>
</dbReference>
<feature type="domain" description="C2H2-type" evidence="13">
    <location>
        <begin position="604"/>
        <end position="631"/>
    </location>
</feature>
<gene>
    <name evidence="14" type="ORF">MATL_G00021370</name>
</gene>
<dbReference type="FunFam" id="3.30.160.60:FF:002343">
    <property type="entry name" value="Zinc finger protein 33A"/>
    <property type="match status" value="5"/>
</dbReference>
<name>A0A9D3TC57_MEGAT</name>
<feature type="compositionally biased region" description="Basic and acidic residues" evidence="12">
    <location>
        <begin position="287"/>
        <end position="326"/>
    </location>
</feature>
<evidence type="ECO:0000259" key="13">
    <source>
        <dbReference type="PROSITE" id="PS50157"/>
    </source>
</evidence>
<dbReference type="InterPro" id="IPR013087">
    <property type="entry name" value="Znf_C2H2_type"/>
</dbReference>
<dbReference type="InterPro" id="IPR029400">
    <property type="entry name" value="TINF2_N"/>
</dbReference>
<feature type="region of interest" description="Disordered" evidence="12">
    <location>
        <begin position="478"/>
        <end position="507"/>
    </location>
</feature>
<feature type="domain" description="C2H2-type" evidence="13">
    <location>
        <begin position="716"/>
        <end position="743"/>
    </location>
</feature>
<dbReference type="CDD" id="cd11657">
    <property type="entry name" value="TIN2_N"/>
    <property type="match status" value="1"/>
</dbReference>
<comment type="caution">
    <text evidence="14">The sequence shown here is derived from an EMBL/GenBank/DDBJ whole genome shotgun (WGS) entry which is preliminary data.</text>
</comment>
<dbReference type="EMBL" id="JAFDVH010000002">
    <property type="protein sequence ID" value="KAG7487268.1"/>
    <property type="molecule type" value="Genomic_DNA"/>
</dbReference>
<dbReference type="Pfam" id="PF00096">
    <property type="entry name" value="zf-C2H2"/>
    <property type="match status" value="10"/>
</dbReference>
<dbReference type="GO" id="GO:0008270">
    <property type="term" value="F:zinc ion binding"/>
    <property type="evidence" value="ECO:0007669"/>
    <property type="project" value="UniProtKB-KW"/>
</dbReference>
<dbReference type="GO" id="GO:0000978">
    <property type="term" value="F:RNA polymerase II cis-regulatory region sequence-specific DNA binding"/>
    <property type="evidence" value="ECO:0007669"/>
    <property type="project" value="TreeGrafter"/>
</dbReference>
<dbReference type="FunFam" id="3.30.160.60:FF:003288">
    <property type="entry name" value="Uncharacterized protein"/>
    <property type="match status" value="1"/>
</dbReference>
<keyword evidence="8" id="KW-0238">DNA-binding</keyword>
<dbReference type="GO" id="GO:0000785">
    <property type="term" value="C:chromatin"/>
    <property type="evidence" value="ECO:0007669"/>
    <property type="project" value="TreeGrafter"/>
</dbReference>
<reference evidence="14" key="1">
    <citation type="submission" date="2021-01" db="EMBL/GenBank/DDBJ databases">
        <authorList>
            <person name="Zahm M."/>
            <person name="Roques C."/>
            <person name="Cabau C."/>
            <person name="Klopp C."/>
            <person name="Donnadieu C."/>
            <person name="Jouanno E."/>
            <person name="Lampietro C."/>
            <person name="Louis A."/>
            <person name="Herpin A."/>
            <person name="Echchiki A."/>
            <person name="Berthelot C."/>
            <person name="Parey E."/>
            <person name="Roest-Crollius H."/>
            <person name="Braasch I."/>
            <person name="Postlethwait J."/>
            <person name="Bobe J."/>
            <person name="Montfort J."/>
            <person name="Bouchez O."/>
            <person name="Begum T."/>
            <person name="Mejri S."/>
            <person name="Adams A."/>
            <person name="Chen W.-J."/>
            <person name="Guiguen Y."/>
        </authorList>
    </citation>
    <scope>NUCLEOTIDE SEQUENCE</scope>
    <source>
        <strain evidence="14">YG-15Mar2019-1</strain>
        <tissue evidence="14">Brain</tissue>
    </source>
</reference>
<keyword evidence="10" id="KW-0539">Nucleus</keyword>
<keyword evidence="6" id="KW-0862">Zinc</keyword>
<dbReference type="PANTHER" id="PTHR14003:SF23">
    <property type="entry name" value="ZINC FINGER PROTEIN 143"/>
    <property type="match status" value="1"/>
</dbReference>
<evidence type="ECO:0000313" key="15">
    <source>
        <dbReference type="Proteomes" id="UP001046870"/>
    </source>
</evidence>
<dbReference type="GO" id="GO:0000981">
    <property type="term" value="F:DNA-binding transcription factor activity, RNA polymerase II-specific"/>
    <property type="evidence" value="ECO:0007669"/>
    <property type="project" value="TreeGrafter"/>
</dbReference>
<dbReference type="Proteomes" id="UP001046870">
    <property type="component" value="Chromosome 2"/>
</dbReference>
<feature type="domain" description="C2H2-type" evidence="13">
    <location>
        <begin position="632"/>
        <end position="659"/>
    </location>
</feature>
<dbReference type="PROSITE" id="PS00028">
    <property type="entry name" value="ZINC_FINGER_C2H2_1"/>
    <property type="match status" value="10"/>
</dbReference>
<feature type="domain" description="C2H2-type" evidence="13">
    <location>
        <begin position="576"/>
        <end position="603"/>
    </location>
</feature>
<evidence type="ECO:0000256" key="2">
    <source>
        <dbReference type="ARBA" id="ARBA00006991"/>
    </source>
</evidence>
<dbReference type="SUPFAM" id="SSF57667">
    <property type="entry name" value="beta-beta-alpha zinc fingers"/>
    <property type="match status" value="6"/>
</dbReference>
<keyword evidence="4" id="KW-0677">Repeat</keyword>
<dbReference type="FunFam" id="3.30.160.60:FF:001450">
    <property type="entry name" value="zinc finger protein 774"/>
    <property type="match status" value="1"/>
</dbReference>
<proteinExistence type="inferred from homology"/>
<dbReference type="FunFam" id="3.30.160.60:FF:001325">
    <property type="entry name" value="zinc finger protein 200"/>
    <property type="match status" value="1"/>
</dbReference>
<feature type="domain" description="C2H2-type" evidence="13">
    <location>
        <begin position="772"/>
        <end position="795"/>
    </location>
</feature>
<evidence type="ECO:0000256" key="12">
    <source>
        <dbReference type="SAM" id="MobiDB-lite"/>
    </source>
</evidence>